<keyword evidence="5" id="KW-1185">Reference proteome</keyword>
<reference evidence="4 5" key="1">
    <citation type="submission" date="2017-12" db="EMBL/GenBank/DDBJ databases">
        <title>Legionella sainthelensi LA01-117, whole genome sequence of a clinical isolate from New Zealand.</title>
        <authorList>
            <person name="Cree S.L."/>
            <person name="Slow S."/>
            <person name="Kennedy M.A."/>
            <person name="Murdoch D.R."/>
            <person name="Biggs P.J."/>
            <person name="Anderson T."/>
        </authorList>
    </citation>
    <scope>NUCLEOTIDE SEQUENCE [LARGE SCALE GENOMIC DNA]</scope>
    <source>
        <strain evidence="4 5">LA01-117</strain>
    </source>
</reference>
<keyword evidence="2" id="KW-0269">Exonuclease</keyword>
<keyword evidence="2" id="KW-0378">Hydrolase</keyword>
<dbReference type="Gene3D" id="3.40.1440.10">
    <property type="entry name" value="GIY-YIG endonuclease"/>
    <property type="match status" value="1"/>
</dbReference>
<dbReference type="GO" id="GO:0009380">
    <property type="term" value="C:excinuclease repair complex"/>
    <property type="evidence" value="ECO:0007669"/>
    <property type="project" value="TreeGrafter"/>
</dbReference>
<dbReference type="CDD" id="cd06127">
    <property type="entry name" value="DEDDh"/>
    <property type="match status" value="1"/>
</dbReference>
<evidence type="ECO:0000313" key="4">
    <source>
        <dbReference type="EMBL" id="AUH73984.1"/>
    </source>
</evidence>
<evidence type="ECO:0000313" key="5">
    <source>
        <dbReference type="Proteomes" id="UP000234343"/>
    </source>
</evidence>
<organism evidence="4 5">
    <name type="scientific">Legionella sainthelensi</name>
    <dbReference type="NCBI Taxonomy" id="28087"/>
    <lineage>
        <taxon>Bacteria</taxon>
        <taxon>Pseudomonadati</taxon>
        <taxon>Pseudomonadota</taxon>
        <taxon>Gammaproteobacteria</taxon>
        <taxon>Legionellales</taxon>
        <taxon>Legionellaceae</taxon>
        <taxon>Legionella</taxon>
    </lineage>
</organism>
<protein>
    <submittedName>
        <fullName evidence="4">Excinuclease ABC subunit C</fullName>
    </submittedName>
</protein>
<dbReference type="InterPro" id="IPR036397">
    <property type="entry name" value="RNaseH_sf"/>
</dbReference>
<proteinExistence type="predicted"/>
<dbReference type="InterPro" id="IPR012337">
    <property type="entry name" value="RNaseH-like_sf"/>
</dbReference>
<evidence type="ECO:0000256" key="2">
    <source>
        <dbReference type="ARBA" id="ARBA00022839"/>
    </source>
</evidence>
<accession>A0A2H5FR07</accession>
<dbReference type="EMBL" id="CP025491">
    <property type="protein sequence ID" value="AUH73984.1"/>
    <property type="molecule type" value="Genomic_DNA"/>
</dbReference>
<dbReference type="SMART" id="SM00465">
    <property type="entry name" value="GIYc"/>
    <property type="match status" value="1"/>
</dbReference>
<dbReference type="InterPro" id="IPR000305">
    <property type="entry name" value="GIY-YIG_endonuc"/>
</dbReference>
<dbReference type="SMART" id="SM00479">
    <property type="entry name" value="EXOIII"/>
    <property type="match status" value="1"/>
</dbReference>
<dbReference type="GO" id="GO:0006289">
    <property type="term" value="P:nucleotide-excision repair"/>
    <property type="evidence" value="ECO:0007669"/>
    <property type="project" value="InterPro"/>
</dbReference>
<dbReference type="InterPro" id="IPR050066">
    <property type="entry name" value="UvrABC_protein_C"/>
</dbReference>
<keyword evidence="1" id="KW-0540">Nuclease</keyword>
<dbReference type="InterPro" id="IPR035901">
    <property type="entry name" value="GIY-YIG_endonuc_sf"/>
</dbReference>
<dbReference type="GO" id="GO:0004527">
    <property type="term" value="F:exonuclease activity"/>
    <property type="evidence" value="ECO:0007669"/>
    <property type="project" value="UniProtKB-KW"/>
</dbReference>
<dbReference type="KEGG" id="lsh:CAB17_12605"/>
<evidence type="ECO:0000259" key="3">
    <source>
        <dbReference type="PROSITE" id="PS50164"/>
    </source>
</evidence>
<dbReference type="SUPFAM" id="SSF53098">
    <property type="entry name" value="Ribonuclease H-like"/>
    <property type="match status" value="1"/>
</dbReference>
<dbReference type="Pfam" id="PF01541">
    <property type="entry name" value="GIY-YIG"/>
    <property type="match status" value="1"/>
</dbReference>
<dbReference type="PROSITE" id="PS50164">
    <property type="entry name" value="GIY_YIG"/>
    <property type="match status" value="1"/>
</dbReference>
<dbReference type="Gene3D" id="3.30.420.10">
    <property type="entry name" value="Ribonuclease H-like superfamily/Ribonuclease H"/>
    <property type="match status" value="1"/>
</dbReference>
<dbReference type="AlphaFoldDB" id="A0A2H5FR07"/>
<dbReference type="PANTHER" id="PTHR30562">
    <property type="entry name" value="UVRC/OXIDOREDUCTASE"/>
    <property type="match status" value="1"/>
</dbReference>
<dbReference type="InterPro" id="IPR047296">
    <property type="entry name" value="GIY-YIG_UvrC_Cho"/>
</dbReference>
<dbReference type="RefSeq" id="WP_101901649.1">
    <property type="nucleotide sequence ID" value="NZ_CP025491.2"/>
</dbReference>
<sequence length="531" mass="61306">MNELSQKKILFLDCQTTGMHPSTGCLLQMGWSVVEPTSLHVFDIEKWTLKLPEQEVIPSKIKKMLHLTEKELLHSVEPKTVFDKLQAALKEIGPDPLVIAHYAQFEKSFLKQFYLEQAGTEELNFNLICSQKISKRLLPHLPSHNLKAMAGFLKWPNTPKNEIHSHVSMTIHVWKHLLPKLLTLNVVCTDTLTQWLNTKAVNKKSGPYQYNIERLARLELSAKPGVYKMRAEDGTILYIGKATSLKARVNSYFRGIKNRDRRKLEMLAQVWSIDTEECDTPLEAALLESDEIKKFNPPYNLLLKTENRSLIFYNYNYTAYSDSKDATFLYGPYKPYDAVMTLIELFYALKTQSPIEFGGSLLTVELLNDAWILFCTLNSISNAAVEKLSIRKFFLIGYQLLKQFENEYGKGCFQRWWVIEKKKNLEEELVLEEQIARKMGRMFIRAAEAKRKSRMISRLYNSTFIIQATHKKLTVIDGEIKHDTNHSTLKVPSFGLPEYDRLSILLTALNNKTIAFYDPNKSTRVSDTLKM</sequence>
<feature type="domain" description="GIY-YIG" evidence="3">
    <location>
        <begin position="222"/>
        <end position="301"/>
    </location>
</feature>
<gene>
    <name evidence="4" type="ORF">CAB17_12605</name>
</gene>
<name>A0A2H5FR07_9GAMM</name>
<dbReference type="SUPFAM" id="SSF82771">
    <property type="entry name" value="GIY-YIG endonuclease"/>
    <property type="match status" value="1"/>
</dbReference>
<dbReference type="Proteomes" id="UP000234343">
    <property type="component" value="Chromosome"/>
</dbReference>
<dbReference type="GO" id="GO:0003676">
    <property type="term" value="F:nucleic acid binding"/>
    <property type="evidence" value="ECO:0007669"/>
    <property type="project" value="InterPro"/>
</dbReference>
<dbReference type="PANTHER" id="PTHR30562:SF1">
    <property type="entry name" value="UVRABC SYSTEM PROTEIN C"/>
    <property type="match status" value="1"/>
</dbReference>
<dbReference type="CDD" id="cd10434">
    <property type="entry name" value="GIY-YIG_UvrC_Cho"/>
    <property type="match status" value="1"/>
</dbReference>
<dbReference type="InterPro" id="IPR013520">
    <property type="entry name" value="Ribonucl_H"/>
</dbReference>
<evidence type="ECO:0000256" key="1">
    <source>
        <dbReference type="ARBA" id="ARBA00022722"/>
    </source>
</evidence>